<gene>
    <name evidence="1" type="ORF">ACFFR3_24480</name>
</gene>
<name>A0ABV5NRS4_9ACTN</name>
<dbReference type="SUPFAM" id="SSF48576">
    <property type="entry name" value="Terpenoid synthases"/>
    <property type="match status" value="1"/>
</dbReference>
<evidence type="ECO:0000313" key="2">
    <source>
        <dbReference type="Proteomes" id="UP001589568"/>
    </source>
</evidence>
<dbReference type="EMBL" id="JBHMCF010000029">
    <property type="protein sequence ID" value="MFB9472666.1"/>
    <property type="molecule type" value="Genomic_DNA"/>
</dbReference>
<dbReference type="Gene3D" id="1.10.600.10">
    <property type="entry name" value="Farnesyl Diphosphate Synthase"/>
    <property type="match status" value="1"/>
</dbReference>
<accession>A0ABV5NRS4</accession>
<organism evidence="1 2">
    <name type="scientific">Nonomuraea salmonea</name>
    <dbReference type="NCBI Taxonomy" id="46181"/>
    <lineage>
        <taxon>Bacteria</taxon>
        <taxon>Bacillati</taxon>
        <taxon>Actinomycetota</taxon>
        <taxon>Actinomycetes</taxon>
        <taxon>Streptosporangiales</taxon>
        <taxon>Streptosporangiaceae</taxon>
        <taxon>Nonomuraea</taxon>
    </lineage>
</organism>
<sequence length="346" mass="36788">MSDPSSAYFDIRNDLADRLLKASHQLAGVPGRDRAAVLTAALDAVPEADRLLRPHTTLFADGDSASSRLAFSCLSAAATFPAATRDQIADLGALTAVLFGMDDIADSIAGDWSDADVDAFFGRIKGVLSGSEPGGASGEAGPMAAALSAWRAWCARFRAHPGAAAHTSSLLGQLDLAGAAMALERRWAIGGEPWPGYDRYLANGGLTILYRTWWAAALGVCGPEPARTEHWAAIEPATALGAECMRLANDLRTFERERREGKPNSVLILERAGTSTEAAVERVSAHIAELNAAFDAELRRLPAELAGVVEGQRRSVAFNGAWYMARDTHAYTVRELAEDARSESHG</sequence>
<dbReference type="Pfam" id="PF19086">
    <property type="entry name" value="Terpene_syn_C_2"/>
    <property type="match status" value="1"/>
</dbReference>
<comment type="caution">
    <text evidence="1">The sequence shown here is derived from an EMBL/GenBank/DDBJ whole genome shotgun (WGS) entry which is preliminary data.</text>
</comment>
<dbReference type="InterPro" id="IPR008949">
    <property type="entry name" value="Isoprenoid_synthase_dom_sf"/>
</dbReference>
<protein>
    <submittedName>
        <fullName evidence="1">Terpene synthase family protein</fullName>
    </submittedName>
</protein>
<evidence type="ECO:0000313" key="1">
    <source>
        <dbReference type="EMBL" id="MFB9472666.1"/>
    </source>
</evidence>
<reference evidence="1 2" key="1">
    <citation type="submission" date="2024-09" db="EMBL/GenBank/DDBJ databases">
        <authorList>
            <person name="Sun Q."/>
            <person name="Mori K."/>
        </authorList>
    </citation>
    <scope>NUCLEOTIDE SEQUENCE [LARGE SCALE GENOMIC DNA]</scope>
    <source>
        <strain evidence="1 2">JCM 3324</strain>
    </source>
</reference>
<proteinExistence type="predicted"/>
<keyword evidence="2" id="KW-1185">Reference proteome</keyword>
<dbReference type="RefSeq" id="WP_364364355.1">
    <property type="nucleotide sequence ID" value="NZ_JBHMCF010000029.1"/>
</dbReference>
<dbReference type="Proteomes" id="UP001589568">
    <property type="component" value="Unassembled WGS sequence"/>
</dbReference>